<dbReference type="InterPro" id="IPR055399">
    <property type="entry name" value="CC_BshC"/>
</dbReference>
<comment type="caution">
    <text evidence="5">The sequence shown here is derived from an EMBL/GenBank/DDBJ whole genome shotgun (WGS) entry which is preliminary data.</text>
</comment>
<dbReference type="RefSeq" id="WP_166146008.1">
    <property type="nucleotide sequence ID" value="NZ_JAANYN010000003.1"/>
</dbReference>
<protein>
    <recommendedName>
        <fullName evidence="2">Putative cysteine ligase BshC</fullName>
        <ecNumber evidence="2">6.-.-.-</ecNumber>
    </recommendedName>
</protein>
<name>A0ABX0H586_9BACT</name>
<sequence>MLKSTVDPACTGLFSTLFLDYIQNKKELKQFYQEFPELKHFKKTLADKTFDPERREILVRVLKEQYTGFEASQVSSNIDKLKQPNTYTVTTGHQLNLMTGPAFFIYKIVSTLLLARKLQESYPEFHFVPVYWMASEDHDFEEINHFHFDGKDYRWESEQQGPVGEFILDKSIRDLIQQWDFLPDFFKQAYTNSQFLKEAVRKYVHHLFADQGLVILDANDTAFKRSFLPIIKDDLFSQTANDLVNERNAELEDAGYKTQIFPREINFFYMEPGRRERLIYQDGIFSTHDGKNKWTEKEMRQLLEDSPEKFSPNVVMRPLYQEVILPNLAYLGGPAEVAYWFQLKGVFDHYKVDFPFLLPRNFALIIPKEVQRKIKKLDLKAEDLFLSLDKLRIDYVYRHAEADLSLLPEKEQLEKLFLSMEEKAVSLDPTLVNAVRAALIRSEKIIDQLGVKFRKASERKQGDAIRQIFEIKDALFPLGTLQERKVNFLEFYLGDNHFIDKLYKTFDPLDFNFIILQEDGSEESAKEGF</sequence>
<reference evidence="5 6" key="1">
    <citation type="submission" date="2020-03" db="EMBL/GenBank/DDBJ databases">
        <title>Cyclobacterium plantarum sp. nov., a marine bacterium isolated from a coastal-marine wetland.</title>
        <authorList>
            <person name="Sanchez-Porro C."/>
            <person name="Ventosa A."/>
            <person name="Amoozegar M."/>
        </authorList>
    </citation>
    <scope>NUCLEOTIDE SEQUENCE [LARGE SCALE GENOMIC DNA]</scope>
    <source>
        <strain evidence="5 6">GBPx2</strain>
    </source>
</reference>
<evidence type="ECO:0000259" key="3">
    <source>
        <dbReference type="Pfam" id="PF10079"/>
    </source>
</evidence>
<dbReference type="HAMAP" id="MF_01867">
    <property type="entry name" value="BshC"/>
    <property type="match status" value="1"/>
</dbReference>
<proteinExistence type="inferred from homology"/>
<dbReference type="InterPro" id="IPR011199">
    <property type="entry name" value="Bacillithiol_biosynth_BshC"/>
</dbReference>
<dbReference type="Pfam" id="PF10079">
    <property type="entry name" value="Rossmann-like_BshC"/>
    <property type="match status" value="1"/>
</dbReference>
<organism evidence="5 6">
    <name type="scientific">Cyclobacterium plantarum</name>
    <dbReference type="NCBI Taxonomy" id="2716263"/>
    <lineage>
        <taxon>Bacteria</taxon>
        <taxon>Pseudomonadati</taxon>
        <taxon>Bacteroidota</taxon>
        <taxon>Cytophagia</taxon>
        <taxon>Cytophagales</taxon>
        <taxon>Cyclobacteriaceae</taxon>
        <taxon>Cyclobacterium</taxon>
    </lineage>
</organism>
<dbReference type="PIRSF" id="PIRSF012535">
    <property type="entry name" value="UCP012535"/>
    <property type="match status" value="1"/>
</dbReference>
<keyword evidence="1 2" id="KW-0436">Ligase</keyword>
<evidence type="ECO:0000313" key="5">
    <source>
        <dbReference type="EMBL" id="NHE57006.1"/>
    </source>
</evidence>
<comment type="similarity">
    <text evidence="2">Belongs to the BshC family.</text>
</comment>
<feature type="domain" description="Bacillithiol biosynthesis BshC N-terminal Rossmann-like" evidence="3">
    <location>
        <begin position="15"/>
        <end position="361"/>
    </location>
</feature>
<evidence type="ECO:0000259" key="4">
    <source>
        <dbReference type="Pfam" id="PF24850"/>
    </source>
</evidence>
<keyword evidence="6" id="KW-1185">Reference proteome</keyword>
<accession>A0ABX0H586</accession>
<evidence type="ECO:0000256" key="1">
    <source>
        <dbReference type="ARBA" id="ARBA00022598"/>
    </source>
</evidence>
<dbReference type="InterPro" id="IPR055398">
    <property type="entry name" value="Rossmann-like_BshC"/>
</dbReference>
<dbReference type="NCBIfam" id="TIGR03998">
    <property type="entry name" value="thiol_BshC"/>
    <property type="match status" value="1"/>
</dbReference>
<dbReference type="Proteomes" id="UP000649799">
    <property type="component" value="Unassembled WGS sequence"/>
</dbReference>
<evidence type="ECO:0000313" key="6">
    <source>
        <dbReference type="Proteomes" id="UP000649799"/>
    </source>
</evidence>
<dbReference type="Pfam" id="PF24850">
    <property type="entry name" value="CC_BshC"/>
    <property type="match status" value="1"/>
</dbReference>
<evidence type="ECO:0000256" key="2">
    <source>
        <dbReference type="HAMAP-Rule" id="MF_01867"/>
    </source>
</evidence>
<feature type="domain" description="Bacillithiol biosynthesis BshC C-terminal coiled-coil" evidence="4">
    <location>
        <begin position="363"/>
        <end position="517"/>
    </location>
</feature>
<gene>
    <name evidence="2 5" type="primary">bshC</name>
    <name evidence="5" type="ORF">G9Q97_09295</name>
</gene>
<dbReference type="EC" id="6.-.-.-" evidence="2"/>
<dbReference type="EMBL" id="JAANYN010000003">
    <property type="protein sequence ID" value="NHE57006.1"/>
    <property type="molecule type" value="Genomic_DNA"/>
</dbReference>